<reference evidence="2" key="1">
    <citation type="submission" date="2016-10" db="EMBL/GenBank/DDBJ databases">
        <title>Sequence of Gallionella enrichment culture.</title>
        <authorList>
            <person name="Poehlein A."/>
            <person name="Muehling M."/>
            <person name="Daniel R."/>
        </authorList>
    </citation>
    <scope>NUCLEOTIDE SEQUENCE</scope>
</reference>
<dbReference type="EMBL" id="MLJW01004021">
    <property type="protein sequence ID" value="OIQ70802.1"/>
    <property type="molecule type" value="Genomic_DNA"/>
</dbReference>
<dbReference type="AlphaFoldDB" id="A0A1J5PHW3"/>
<sequence>MRPHEGRPALGDADRGAIAKRLRDDLRGGVIGRRHEDLHGARPEKGRDLVGAIDGLKARNGLRDDEKAAAVAPHRLQRLDDDRHPTELVELVEQEEDLVGLVGTRLVRLELRKRGPDEQAHQWRDRLQLQRRNRNIERLREFAEGRKVKVASSGGIANGRGVPGREPRTANHVKVAVKDGAALGGEGRKNLRHALVLGGRGILRIGLRLVANEEEIMGMPKRGLALLDRIEAGRREQGLALPEEPLDPRVVHRQKDVDQRLNGVVAMAGVFQGGDRGQRIERMAAVLAVIGREIPDCLFQALLAPGRGERMVFSFDVENDGTALEHEEIGQDHAHTLPRPGRRDHDGMRKRARGRCHKLAPELTEEERRRREAIYTGEIFAPTNLPRRLKMRIVQLGERNPTGPAHRQHRRE</sequence>
<accession>A0A1J5PHW3</accession>
<evidence type="ECO:0000313" key="2">
    <source>
        <dbReference type="EMBL" id="OIQ70802.1"/>
    </source>
</evidence>
<organism evidence="2">
    <name type="scientific">mine drainage metagenome</name>
    <dbReference type="NCBI Taxonomy" id="410659"/>
    <lineage>
        <taxon>unclassified sequences</taxon>
        <taxon>metagenomes</taxon>
        <taxon>ecological metagenomes</taxon>
    </lineage>
</organism>
<protein>
    <submittedName>
        <fullName evidence="2">Uncharacterized protein</fullName>
    </submittedName>
</protein>
<gene>
    <name evidence="2" type="ORF">GALL_475820</name>
</gene>
<comment type="caution">
    <text evidence="2">The sequence shown here is derived from an EMBL/GenBank/DDBJ whole genome shotgun (WGS) entry which is preliminary data.</text>
</comment>
<name>A0A1J5PHW3_9ZZZZ</name>
<feature type="region of interest" description="Disordered" evidence="1">
    <location>
        <begin position="334"/>
        <end position="353"/>
    </location>
</feature>
<feature type="compositionally biased region" description="Basic and acidic residues" evidence="1">
    <location>
        <begin position="334"/>
        <end position="349"/>
    </location>
</feature>
<proteinExistence type="predicted"/>
<evidence type="ECO:0000256" key="1">
    <source>
        <dbReference type="SAM" id="MobiDB-lite"/>
    </source>
</evidence>